<feature type="signal peptide" evidence="1">
    <location>
        <begin position="1"/>
        <end position="15"/>
    </location>
</feature>
<feature type="chain" id="PRO_5012068477" description="DUF3261 domain-containing protein" evidence="1">
    <location>
        <begin position="16"/>
        <end position="201"/>
    </location>
</feature>
<proteinExistence type="predicted"/>
<accession>A0A1I3WPM1</accession>
<dbReference type="EMBL" id="FOSC01000010">
    <property type="protein sequence ID" value="SFK09123.1"/>
    <property type="molecule type" value="Genomic_DNA"/>
</dbReference>
<evidence type="ECO:0000313" key="3">
    <source>
        <dbReference type="Proteomes" id="UP000199445"/>
    </source>
</evidence>
<name>A0A1I3WPM1_9GAMM</name>
<reference evidence="2 3" key="1">
    <citation type="submission" date="2016-10" db="EMBL/GenBank/DDBJ databases">
        <authorList>
            <person name="de Groot N.N."/>
        </authorList>
    </citation>
    <scope>NUCLEOTIDE SEQUENCE [LARGE SCALE GENOMIC DNA]</scope>
    <source>
        <strain evidence="2 3">IBRC-M 10445</strain>
    </source>
</reference>
<dbReference type="PROSITE" id="PS51257">
    <property type="entry name" value="PROKAR_LIPOPROTEIN"/>
    <property type="match status" value="1"/>
</dbReference>
<dbReference type="AlphaFoldDB" id="A0A1I3WPM1"/>
<dbReference type="InterPro" id="IPR021675">
    <property type="entry name" value="DUF3261"/>
</dbReference>
<evidence type="ECO:0000256" key="1">
    <source>
        <dbReference type="SAM" id="SignalP"/>
    </source>
</evidence>
<organism evidence="2 3">
    <name type="scientific">Marinobacter persicus</name>
    <dbReference type="NCBI Taxonomy" id="930118"/>
    <lineage>
        <taxon>Bacteria</taxon>
        <taxon>Pseudomonadati</taxon>
        <taxon>Pseudomonadota</taxon>
        <taxon>Gammaproteobacteria</taxon>
        <taxon>Pseudomonadales</taxon>
        <taxon>Marinobacteraceae</taxon>
        <taxon>Marinobacter</taxon>
    </lineage>
</organism>
<dbReference type="Proteomes" id="UP000199445">
    <property type="component" value="Unassembled WGS sequence"/>
</dbReference>
<gene>
    <name evidence="2" type="ORF">SAMN05216429_11060</name>
</gene>
<evidence type="ECO:0008006" key="4">
    <source>
        <dbReference type="Google" id="ProtNLM"/>
    </source>
</evidence>
<dbReference type="Pfam" id="PF11659">
    <property type="entry name" value="DUF3261"/>
    <property type="match status" value="1"/>
</dbReference>
<protein>
    <recommendedName>
        <fullName evidence="4">DUF3261 domain-containing protein</fullName>
    </recommendedName>
</protein>
<sequence>MLCRVLVLTAMAALAGCQTLGVHRGPATPPLLEPGSSGLSVQLNQRMTLQMDGRKHHMMVVASFTPEQTRMTGFTLTGQRLMDIVHEGDDIRRWQSDKVKREIPARWLLSQLQLAYWPAEVLQAAYTGPWVFAQGDRQRSLRLEDELLVMVKYAADFDGPGAGSELTITHHRMALEMTIETLKIKDVTAGSGPDSNHEAGQ</sequence>
<evidence type="ECO:0000313" key="2">
    <source>
        <dbReference type="EMBL" id="SFK09123.1"/>
    </source>
</evidence>
<keyword evidence="3" id="KW-1185">Reference proteome</keyword>
<keyword evidence="1" id="KW-0732">Signal</keyword>